<keyword evidence="1 3" id="KW-0378">Hydrolase</keyword>
<dbReference type="PANTHER" id="PTHR48081:SF8">
    <property type="entry name" value="ALPHA_BETA HYDROLASE FOLD-3 DOMAIN-CONTAINING PROTEIN-RELATED"/>
    <property type="match status" value="1"/>
</dbReference>
<evidence type="ECO:0000256" key="1">
    <source>
        <dbReference type="ARBA" id="ARBA00022801"/>
    </source>
</evidence>
<evidence type="ECO:0000313" key="4">
    <source>
        <dbReference type="Proteomes" id="UP000317894"/>
    </source>
</evidence>
<name>A0A552UFK0_9SPHN</name>
<dbReference type="SUPFAM" id="SSF53474">
    <property type="entry name" value="alpha/beta-Hydrolases"/>
    <property type="match status" value="1"/>
</dbReference>
<keyword evidence="4" id="KW-1185">Reference proteome</keyword>
<dbReference type="InterPro" id="IPR029058">
    <property type="entry name" value="AB_hydrolase_fold"/>
</dbReference>
<evidence type="ECO:0000259" key="2">
    <source>
        <dbReference type="Pfam" id="PF07859"/>
    </source>
</evidence>
<accession>A0A552UFK0</accession>
<protein>
    <submittedName>
        <fullName evidence="3">Alpha/beta hydrolase</fullName>
    </submittedName>
</protein>
<dbReference type="OrthoDB" id="9806180at2"/>
<feature type="domain" description="Alpha/beta hydrolase fold-3" evidence="2">
    <location>
        <begin position="82"/>
        <end position="287"/>
    </location>
</feature>
<sequence>MTYVRPDVAALLGMLNSQPGPQMHESDPATGRQMMRMMGQLTDAKRGELARVEDFTIPSPHGHAIPARLYSAKGGTAPGLVLVFYHGGGWVIGDLETHDPLCAEVARVLGMTVVSIDYRLAPEHPFPAATEDCLAATRWVAGSPAEIGHAVTGLVPAGDSAGGNLAAVITQQLHAELPVPILAQWLIYPGVDMGAKGGSMDEFAEGYLLSRAGMMWFTQHYMGDASQFAHAYASPILQPLAGLPPAMVFTCGLDPLRDQGRAYAARLIEAGVRTIFREAAGQIHGCMNIRGAVPSTDADLHGCLADLRLLVDEAVAAQAPPLAQAAE</sequence>
<comment type="caution">
    <text evidence="3">The sequence shown here is derived from an EMBL/GenBank/DDBJ whole genome shotgun (WGS) entry which is preliminary data.</text>
</comment>
<proteinExistence type="predicted"/>
<dbReference type="Pfam" id="PF07859">
    <property type="entry name" value="Abhydrolase_3"/>
    <property type="match status" value="1"/>
</dbReference>
<dbReference type="AlphaFoldDB" id="A0A552UFK0"/>
<organism evidence="3 4">
    <name type="scientific">Glacieibacterium frigidum</name>
    <dbReference type="NCBI Taxonomy" id="2593303"/>
    <lineage>
        <taxon>Bacteria</taxon>
        <taxon>Pseudomonadati</taxon>
        <taxon>Pseudomonadota</taxon>
        <taxon>Alphaproteobacteria</taxon>
        <taxon>Sphingomonadales</taxon>
        <taxon>Sphingosinicellaceae</taxon>
        <taxon>Glacieibacterium</taxon>
    </lineage>
</organism>
<dbReference type="Proteomes" id="UP000317894">
    <property type="component" value="Unassembled WGS sequence"/>
</dbReference>
<dbReference type="InterPro" id="IPR013094">
    <property type="entry name" value="AB_hydrolase_3"/>
</dbReference>
<dbReference type="InterPro" id="IPR050300">
    <property type="entry name" value="GDXG_lipolytic_enzyme"/>
</dbReference>
<dbReference type="Gene3D" id="3.40.50.1820">
    <property type="entry name" value="alpha/beta hydrolase"/>
    <property type="match status" value="1"/>
</dbReference>
<evidence type="ECO:0000313" key="3">
    <source>
        <dbReference type="EMBL" id="TRW16993.1"/>
    </source>
</evidence>
<gene>
    <name evidence="3" type="ORF">FMM06_01930</name>
</gene>
<dbReference type="GO" id="GO:0016787">
    <property type="term" value="F:hydrolase activity"/>
    <property type="evidence" value="ECO:0007669"/>
    <property type="project" value="UniProtKB-KW"/>
</dbReference>
<dbReference type="RefSeq" id="WP_143554537.1">
    <property type="nucleotide sequence ID" value="NZ_VJWA01000001.1"/>
</dbReference>
<reference evidence="3 4" key="1">
    <citation type="submission" date="2019-07" db="EMBL/GenBank/DDBJ databases">
        <title>Novel species isolated from glacier.</title>
        <authorList>
            <person name="Liu Q."/>
            <person name="Xin Y.-H."/>
        </authorList>
    </citation>
    <scope>NUCLEOTIDE SEQUENCE [LARGE SCALE GENOMIC DNA]</scope>
    <source>
        <strain evidence="3 4">LB1R16</strain>
    </source>
</reference>
<dbReference type="EMBL" id="VJWA01000001">
    <property type="protein sequence ID" value="TRW16993.1"/>
    <property type="molecule type" value="Genomic_DNA"/>
</dbReference>
<dbReference type="PANTHER" id="PTHR48081">
    <property type="entry name" value="AB HYDROLASE SUPERFAMILY PROTEIN C4A8.06C"/>
    <property type="match status" value="1"/>
</dbReference>